<proteinExistence type="predicted"/>
<gene>
    <name evidence="1" type="ORF">Q9L58_010199</name>
</gene>
<dbReference type="Proteomes" id="UP001447188">
    <property type="component" value="Unassembled WGS sequence"/>
</dbReference>
<keyword evidence="2" id="KW-1185">Reference proteome</keyword>
<comment type="caution">
    <text evidence="1">The sequence shown here is derived from an EMBL/GenBank/DDBJ whole genome shotgun (WGS) entry which is preliminary data.</text>
</comment>
<protein>
    <submittedName>
        <fullName evidence="1">Uncharacterized protein</fullName>
    </submittedName>
</protein>
<dbReference type="EMBL" id="JBBBZM010000335">
    <property type="protein sequence ID" value="KAL0630944.1"/>
    <property type="molecule type" value="Genomic_DNA"/>
</dbReference>
<name>A0ABR3G4T5_9PEZI</name>
<evidence type="ECO:0000313" key="2">
    <source>
        <dbReference type="Proteomes" id="UP001447188"/>
    </source>
</evidence>
<organism evidence="1 2">
    <name type="scientific">Discina gigas</name>
    <dbReference type="NCBI Taxonomy" id="1032678"/>
    <lineage>
        <taxon>Eukaryota</taxon>
        <taxon>Fungi</taxon>
        <taxon>Dikarya</taxon>
        <taxon>Ascomycota</taxon>
        <taxon>Pezizomycotina</taxon>
        <taxon>Pezizomycetes</taxon>
        <taxon>Pezizales</taxon>
        <taxon>Discinaceae</taxon>
        <taxon>Discina</taxon>
    </lineage>
</organism>
<accession>A0ABR3G4T5</accession>
<reference evidence="1 2" key="1">
    <citation type="submission" date="2024-02" db="EMBL/GenBank/DDBJ databases">
        <title>Discinaceae phylogenomics.</title>
        <authorList>
            <person name="Dirks A.C."/>
            <person name="James T.Y."/>
        </authorList>
    </citation>
    <scope>NUCLEOTIDE SEQUENCE [LARGE SCALE GENOMIC DNA]</scope>
    <source>
        <strain evidence="1 2">ACD0624</strain>
    </source>
</reference>
<sequence>MAQAVVVVSEAGSTLGGCVEADVWGALEASSQEEEDFESCGGLGASYDREDHRGCLFSLPLAFFRQPARGVVEGDARVILFHLAVYLVEACSGGGYGGGDVVDGDLHNLDLFLEVSGRWEEVADVGLKQCSRLEEVVRYGGGDSDELNVVVGGEGDFSNEGLWEGQVDGVAEEEWCDVIWDAGPVSGDDEGPV</sequence>
<evidence type="ECO:0000313" key="1">
    <source>
        <dbReference type="EMBL" id="KAL0630944.1"/>
    </source>
</evidence>